<sequence>MHGRLRRDATTSYQYKFATDCSCAKRITYRPLGAYAIGHLTPPCCGTVPTRYVVLLWVLALTLRLHYQTLETNHSHSAIQENSNQLKLGSLWTSWLRNMASPSCRSSHYYCELNAIELVWTQVNGYVARNNETFKLNNIIKLFEEYLKEVTLQRWSD</sequence>
<organism evidence="1 2">
    <name type="scientific">Eumeta variegata</name>
    <name type="common">Bagworm moth</name>
    <name type="synonym">Eumeta japonica</name>
    <dbReference type="NCBI Taxonomy" id="151549"/>
    <lineage>
        <taxon>Eukaryota</taxon>
        <taxon>Metazoa</taxon>
        <taxon>Ecdysozoa</taxon>
        <taxon>Arthropoda</taxon>
        <taxon>Hexapoda</taxon>
        <taxon>Insecta</taxon>
        <taxon>Pterygota</taxon>
        <taxon>Neoptera</taxon>
        <taxon>Endopterygota</taxon>
        <taxon>Lepidoptera</taxon>
        <taxon>Glossata</taxon>
        <taxon>Ditrysia</taxon>
        <taxon>Tineoidea</taxon>
        <taxon>Psychidae</taxon>
        <taxon>Oiketicinae</taxon>
        <taxon>Eumeta</taxon>
    </lineage>
</organism>
<name>A0A4C1UFA4_EUMVA</name>
<proteinExistence type="predicted"/>
<comment type="caution">
    <text evidence="1">The sequence shown here is derived from an EMBL/GenBank/DDBJ whole genome shotgun (WGS) entry which is preliminary data.</text>
</comment>
<evidence type="ECO:0000313" key="1">
    <source>
        <dbReference type="EMBL" id="GBP25019.1"/>
    </source>
</evidence>
<dbReference type="OrthoDB" id="6429229at2759"/>
<reference evidence="1 2" key="1">
    <citation type="journal article" date="2019" name="Commun. Biol.">
        <title>The bagworm genome reveals a unique fibroin gene that provides high tensile strength.</title>
        <authorList>
            <person name="Kono N."/>
            <person name="Nakamura H."/>
            <person name="Ohtoshi R."/>
            <person name="Tomita M."/>
            <person name="Numata K."/>
            <person name="Arakawa K."/>
        </authorList>
    </citation>
    <scope>NUCLEOTIDE SEQUENCE [LARGE SCALE GENOMIC DNA]</scope>
</reference>
<gene>
    <name evidence="1" type="ORF">EVAR_94314_1</name>
</gene>
<evidence type="ECO:0000313" key="2">
    <source>
        <dbReference type="Proteomes" id="UP000299102"/>
    </source>
</evidence>
<dbReference type="AlphaFoldDB" id="A0A4C1UFA4"/>
<keyword evidence="2" id="KW-1185">Reference proteome</keyword>
<dbReference type="Proteomes" id="UP000299102">
    <property type="component" value="Unassembled WGS sequence"/>
</dbReference>
<accession>A0A4C1UFA4</accession>
<dbReference type="EMBL" id="BGZK01000168">
    <property type="protein sequence ID" value="GBP25019.1"/>
    <property type="molecule type" value="Genomic_DNA"/>
</dbReference>
<protein>
    <submittedName>
        <fullName evidence="1">Uncharacterized protein</fullName>
    </submittedName>
</protein>